<gene>
    <name evidence="10" type="ORF">MGU_07914</name>
</gene>
<dbReference type="SUPFAM" id="SSF54897">
    <property type="entry name" value="Protease propeptides/inhibitors"/>
    <property type="match status" value="1"/>
</dbReference>
<evidence type="ECO:0000256" key="1">
    <source>
        <dbReference type="ARBA" id="ARBA00011073"/>
    </source>
</evidence>
<dbReference type="HOGENOM" id="CLU_011263_22_0_1"/>
<keyword evidence="4" id="KW-0378">Hydrolase</keyword>
<dbReference type="PRINTS" id="PR00723">
    <property type="entry name" value="SUBTILISIN"/>
</dbReference>
<evidence type="ECO:0000313" key="11">
    <source>
        <dbReference type="Proteomes" id="UP000031192"/>
    </source>
</evidence>
<dbReference type="OrthoDB" id="206201at2759"/>
<dbReference type="InterPro" id="IPR023827">
    <property type="entry name" value="Peptidase_S8_Asp-AS"/>
</dbReference>
<dbReference type="AlphaFoldDB" id="A0A0B4GYZ5"/>
<dbReference type="PROSITE" id="PS51892">
    <property type="entry name" value="SUBTILASE"/>
    <property type="match status" value="1"/>
</dbReference>
<comment type="caution">
    <text evidence="6">Lacks conserved residue(s) required for the propagation of feature annotation.</text>
</comment>
<keyword evidence="2" id="KW-0645">Protease</keyword>
<keyword evidence="11" id="KW-1185">Reference proteome</keyword>
<keyword evidence="5" id="KW-0720">Serine protease</keyword>
<dbReference type="InterPro" id="IPR037045">
    <property type="entry name" value="S8pro/Inhibitor_I9_sf"/>
</dbReference>
<organism evidence="10 11">
    <name type="scientific">Metarhizium guizhouense (strain ARSEF 977)</name>
    <dbReference type="NCBI Taxonomy" id="1276136"/>
    <lineage>
        <taxon>Eukaryota</taxon>
        <taxon>Fungi</taxon>
        <taxon>Dikarya</taxon>
        <taxon>Ascomycota</taxon>
        <taxon>Pezizomycotina</taxon>
        <taxon>Sordariomycetes</taxon>
        <taxon>Hypocreomycetidae</taxon>
        <taxon>Hypocreales</taxon>
        <taxon>Clavicipitaceae</taxon>
        <taxon>Metarhizium</taxon>
    </lineage>
</organism>
<dbReference type="Gene3D" id="3.40.50.200">
    <property type="entry name" value="Peptidase S8/S53 domain"/>
    <property type="match status" value="1"/>
</dbReference>
<keyword evidence="3 7" id="KW-0732">Signal</keyword>
<dbReference type="PANTHER" id="PTHR43806:SF11">
    <property type="entry name" value="CEREVISIN-RELATED"/>
    <property type="match status" value="1"/>
</dbReference>
<dbReference type="InterPro" id="IPR000209">
    <property type="entry name" value="Peptidase_S8/S53_dom"/>
</dbReference>
<comment type="caution">
    <text evidence="10">The sequence shown here is derived from an EMBL/GenBank/DDBJ whole genome shotgun (WGS) entry which is preliminary data.</text>
</comment>
<dbReference type="InterPro" id="IPR010259">
    <property type="entry name" value="S8pro/Inhibitor_I9"/>
</dbReference>
<dbReference type="PANTHER" id="PTHR43806">
    <property type="entry name" value="PEPTIDASE S8"/>
    <property type="match status" value="1"/>
</dbReference>
<reference evidence="10 11" key="1">
    <citation type="journal article" date="2014" name="Proc. Natl. Acad. Sci. U.S.A.">
        <title>Trajectory and genomic determinants of fungal-pathogen speciation and host adaptation.</title>
        <authorList>
            <person name="Hu X."/>
            <person name="Xiao G."/>
            <person name="Zheng P."/>
            <person name="Shang Y."/>
            <person name="Su Y."/>
            <person name="Zhang X."/>
            <person name="Liu X."/>
            <person name="Zhan S."/>
            <person name="St Leger R.J."/>
            <person name="Wang C."/>
        </authorList>
    </citation>
    <scope>NUCLEOTIDE SEQUENCE [LARGE SCALE GENOMIC DNA]</scope>
    <source>
        <strain evidence="10 11">ARSEF 977</strain>
    </source>
</reference>
<feature type="signal peptide" evidence="7">
    <location>
        <begin position="1"/>
        <end position="15"/>
    </location>
</feature>
<evidence type="ECO:0000259" key="8">
    <source>
        <dbReference type="Pfam" id="PF00082"/>
    </source>
</evidence>
<feature type="chain" id="PRO_5012429745" evidence="7">
    <location>
        <begin position="16"/>
        <end position="289"/>
    </location>
</feature>
<evidence type="ECO:0000256" key="3">
    <source>
        <dbReference type="ARBA" id="ARBA00022729"/>
    </source>
</evidence>
<dbReference type="InterPro" id="IPR015500">
    <property type="entry name" value="Peptidase_S8_subtilisin-rel"/>
</dbReference>
<dbReference type="EMBL" id="AZNH01000036">
    <property type="protein sequence ID" value="KID84947.1"/>
    <property type="molecule type" value="Genomic_DNA"/>
</dbReference>
<evidence type="ECO:0000259" key="9">
    <source>
        <dbReference type="Pfam" id="PF05922"/>
    </source>
</evidence>
<sequence>MIPSALLLLLPMTAAAPASKRAEPAPLIVPRDDSAVFHGQYTVILKDDSDSQALTNVMELVPGNATQVYSNLFKGFTAELDEASLGALRDHPAVDFVEMDQKVPLPDEPEGKLDVVETDPKATAPIVGPQGPVSSHPDQVFRRDTALTPYINNPTGGEGVCAYVVDTGVDVRHPEFGGRASMVASTVDEHGYDFVGHGTHVAAILGSNSDGVAKRATIYGVKALSEQPDASGISSLIAGLNYVAEDAPRRSCPNGIVVNMSATVPQVIPALNLAARKLVEGILCSRRCR</sequence>
<comment type="similarity">
    <text evidence="1 6">Belongs to the peptidase S8 family.</text>
</comment>
<evidence type="ECO:0000256" key="6">
    <source>
        <dbReference type="PROSITE-ProRule" id="PRU01240"/>
    </source>
</evidence>
<feature type="domain" description="Peptidase S8/S53" evidence="8">
    <location>
        <begin position="158"/>
        <end position="263"/>
    </location>
</feature>
<dbReference type="Pfam" id="PF00082">
    <property type="entry name" value="Peptidase_S8"/>
    <property type="match status" value="1"/>
</dbReference>
<dbReference type="SUPFAM" id="SSF52743">
    <property type="entry name" value="Subtilisin-like"/>
    <property type="match status" value="1"/>
</dbReference>
<dbReference type="GO" id="GO:0004252">
    <property type="term" value="F:serine-type endopeptidase activity"/>
    <property type="evidence" value="ECO:0007669"/>
    <property type="project" value="InterPro"/>
</dbReference>
<feature type="domain" description="Inhibitor I9" evidence="9">
    <location>
        <begin position="62"/>
        <end position="105"/>
    </location>
</feature>
<dbReference type="GO" id="GO:0006508">
    <property type="term" value="P:proteolysis"/>
    <property type="evidence" value="ECO:0007669"/>
    <property type="project" value="UniProtKB-KW"/>
</dbReference>
<dbReference type="Proteomes" id="UP000031192">
    <property type="component" value="Unassembled WGS sequence"/>
</dbReference>
<evidence type="ECO:0000256" key="2">
    <source>
        <dbReference type="ARBA" id="ARBA00022670"/>
    </source>
</evidence>
<dbReference type="InterPro" id="IPR050131">
    <property type="entry name" value="Peptidase_S8_subtilisin-like"/>
</dbReference>
<protein>
    <submittedName>
        <fullName evidence="10">Peptidase S8, subtilisin-related protein</fullName>
    </submittedName>
</protein>
<dbReference type="Gene3D" id="3.30.70.80">
    <property type="entry name" value="Peptidase S8 propeptide/proteinase inhibitor I9"/>
    <property type="match status" value="1"/>
</dbReference>
<dbReference type="Pfam" id="PF05922">
    <property type="entry name" value="Inhibitor_I9"/>
    <property type="match status" value="1"/>
</dbReference>
<evidence type="ECO:0000256" key="5">
    <source>
        <dbReference type="ARBA" id="ARBA00022825"/>
    </source>
</evidence>
<accession>A0A0B4GYZ5</accession>
<evidence type="ECO:0000313" key="10">
    <source>
        <dbReference type="EMBL" id="KID84947.1"/>
    </source>
</evidence>
<dbReference type="InterPro" id="IPR036852">
    <property type="entry name" value="Peptidase_S8/S53_dom_sf"/>
</dbReference>
<dbReference type="PROSITE" id="PS00136">
    <property type="entry name" value="SUBTILASE_ASP"/>
    <property type="match status" value="1"/>
</dbReference>
<proteinExistence type="inferred from homology"/>
<name>A0A0B4GYZ5_METGA</name>
<evidence type="ECO:0000256" key="4">
    <source>
        <dbReference type="ARBA" id="ARBA00022801"/>
    </source>
</evidence>
<evidence type="ECO:0000256" key="7">
    <source>
        <dbReference type="SAM" id="SignalP"/>
    </source>
</evidence>